<accession>A0A8J6ZAF8</accession>
<dbReference type="AlphaFoldDB" id="A0A8J6ZAF8"/>
<dbReference type="RefSeq" id="WP_193184003.1">
    <property type="nucleotide sequence ID" value="NZ_JACVXA010000045.1"/>
</dbReference>
<evidence type="ECO:0000313" key="3">
    <source>
        <dbReference type="Proteomes" id="UP000609121"/>
    </source>
</evidence>
<keyword evidence="1" id="KW-0732">Signal</keyword>
<protein>
    <submittedName>
        <fullName evidence="2">Uncharacterized protein</fullName>
    </submittedName>
</protein>
<feature type="chain" id="PRO_5035287890" evidence="1">
    <location>
        <begin position="20"/>
        <end position="128"/>
    </location>
</feature>
<proteinExistence type="predicted"/>
<name>A0A8J6ZAF8_9RHOB</name>
<evidence type="ECO:0000313" key="2">
    <source>
        <dbReference type="EMBL" id="MBE3639380.1"/>
    </source>
</evidence>
<sequence>MTAARPARACLLPALAVLAACSGDAGPADPGRFALRFGEREIEGRYDPAGFDSAEARRATAQVCAGTALARYEETGRADGRRDIAAACESFTKVNDGTAVFTRRDDGRIRVQINSALDGRSGSVSYDI</sequence>
<evidence type="ECO:0000256" key="1">
    <source>
        <dbReference type="SAM" id="SignalP"/>
    </source>
</evidence>
<dbReference type="PROSITE" id="PS51257">
    <property type="entry name" value="PROKAR_LIPOPROTEIN"/>
    <property type="match status" value="1"/>
</dbReference>
<organism evidence="2 3">
    <name type="scientific">Mangrovicoccus algicola</name>
    <dbReference type="NCBI Taxonomy" id="2771008"/>
    <lineage>
        <taxon>Bacteria</taxon>
        <taxon>Pseudomonadati</taxon>
        <taxon>Pseudomonadota</taxon>
        <taxon>Alphaproteobacteria</taxon>
        <taxon>Rhodobacterales</taxon>
        <taxon>Paracoccaceae</taxon>
        <taxon>Mangrovicoccus</taxon>
    </lineage>
</organism>
<reference evidence="2" key="1">
    <citation type="submission" date="2020-09" db="EMBL/GenBank/DDBJ databases">
        <title>A novel bacterium of genus Mangrovicoccus, isolated from South China Sea.</title>
        <authorList>
            <person name="Huang H."/>
            <person name="Mo K."/>
            <person name="Hu Y."/>
        </authorList>
    </citation>
    <scope>NUCLEOTIDE SEQUENCE</scope>
    <source>
        <strain evidence="2">HB182678</strain>
    </source>
</reference>
<dbReference type="EMBL" id="JACVXA010000045">
    <property type="protein sequence ID" value="MBE3639380.1"/>
    <property type="molecule type" value="Genomic_DNA"/>
</dbReference>
<comment type="caution">
    <text evidence="2">The sequence shown here is derived from an EMBL/GenBank/DDBJ whole genome shotgun (WGS) entry which is preliminary data.</text>
</comment>
<feature type="signal peptide" evidence="1">
    <location>
        <begin position="1"/>
        <end position="19"/>
    </location>
</feature>
<keyword evidence="3" id="KW-1185">Reference proteome</keyword>
<gene>
    <name evidence="2" type="ORF">ICN82_14360</name>
</gene>
<dbReference type="Proteomes" id="UP000609121">
    <property type="component" value="Unassembled WGS sequence"/>
</dbReference>